<protein>
    <submittedName>
        <fullName evidence="4">MYXO-CTERM sorting domain-containing protein</fullName>
    </submittedName>
</protein>
<feature type="region of interest" description="Disordered" evidence="1">
    <location>
        <begin position="135"/>
        <end position="156"/>
    </location>
</feature>
<sequence length="337" mass="36870">MRLKPLPFVVCLLQAALLLAVSLRASPAEACSQPPVPRTYYTLAESIPGDGASNVPLDGVLLFTSRGWALEGIFEDAHTGVHDVLTVTVTDLDTGELVPGQLRSWWGTPSGEVWQPNAPLLPNRSYSFVAALQQSDPRPGQAQGPTELHGTFSTGEQLSPPLEFLGELDVELESFEQDKYHCDPGMCSCDNKVGREVATRARIRVPGVQGGSPIGSYDFDIWVTDNTPYRFDVPAQEQRREHKVMDSWRAQSAGEPVETLFVFHGGYDFSYKPCFAWRAVDPAGRTLEGAPICPKETVHPRGFAFGCSVTPGTEGTAFLVLLGALLTVWRVRRRPMA</sequence>
<accession>A0ABT4A9G9</accession>
<dbReference type="InterPro" id="IPR024038">
    <property type="entry name" value="MYXO-CTERM"/>
</dbReference>
<dbReference type="RefSeq" id="WP_267537025.1">
    <property type="nucleotide sequence ID" value="NZ_JAPNKA010000001.1"/>
</dbReference>
<keyword evidence="2" id="KW-0812">Transmembrane</keyword>
<keyword evidence="3" id="KW-0732">Signal</keyword>
<evidence type="ECO:0000313" key="5">
    <source>
        <dbReference type="Proteomes" id="UP001207654"/>
    </source>
</evidence>
<keyword evidence="2" id="KW-1133">Transmembrane helix</keyword>
<dbReference type="Proteomes" id="UP001207654">
    <property type="component" value="Unassembled WGS sequence"/>
</dbReference>
<evidence type="ECO:0000256" key="3">
    <source>
        <dbReference type="SAM" id="SignalP"/>
    </source>
</evidence>
<dbReference type="NCBIfam" id="TIGR03901">
    <property type="entry name" value="MYXO-CTERM"/>
    <property type="match status" value="1"/>
</dbReference>
<dbReference type="EMBL" id="JAPNKA010000001">
    <property type="protein sequence ID" value="MCY1078236.1"/>
    <property type="molecule type" value="Genomic_DNA"/>
</dbReference>
<organism evidence="4 5">
    <name type="scientific">Archangium lansingense</name>
    <dbReference type="NCBI Taxonomy" id="2995310"/>
    <lineage>
        <taxon>Bacteria</taxon>
        <taxon>Pseudomonadati</taxon>
        <taxon>Myxococcota</taxon>
        <taxon>Myxococcia</taxon>
        <taxon>Myxococcales</taxon>
        <taxon>Cystobacterineae</taxon>
        <taxon>Archangiaceae</taxon>
        <taxon>Archangium</taxon>
    </lineage>
</organism>
<feature type="signal peptide" evidence="3">
    <location>
        <begin position="1"/>
        <end position="30"/>
    </location>
</feature>
<evidence type="ECO:0000256" key="1">
    <source>
        <dbReference type="SAM" id="MobiDB-lite"/>
    </source>
</evidence>
<reference evidence="4 5" key="1">
    <citation type="submission" date="2022-11" db="EMBL/GenBank/DDBJ databases">
        <title>Minimal conservation of predation-associated metabolite biosynthetic gene clusters underscores biosynthetic potential of Myxococcota including descriptions for ten novel species: Archangium lansinium sp. nov., Myxococcus landrumus sp. nov., Nannocystis bai.</title>
        <authorList>
            <person name="Ahearne A."/>
            <person name="Stevens C."/>
            <person name="Phillips K."/>
        </authorList>
    </citation>
    <scope>NUCLEOTIDE SEQUENCE [LARGE SCALE GENOMIC DNA]</scope>
    <source>
        <strain evidence="4 5">MIWBW</strain>
    </source>
</reference>
<gene>
    <name evidence="4" type="ORF">OV287_27545</name>
</gene>
<keyword evidence="2" id="KW-0472">Membrane</keyword>
<feature type="transmembrane region" description="Helical" evidence="2">
    <location>
        <begin position="315"/>
        <end position="331"/>
    </location>
</feature>
<name>A0ABT4A9G9_9BACT</name>
<evidence type="ECO:0000256" key="2">
    <source>
        <dbReference type="SAM" id="Phobius"/>
    </source>
</evidence>
<feature type="chain" id="PRO_5045682073" evidence="3">
    <location>
        <begin position="31"/>
        <end position="337"/>
    </location>
</feature>
<comment type="caution">
    <text evidence="4">The sequence shown here is derived from an EMBL/GenBank/DDBJ whole genome shotgun (WGS) entry which is preliminary data.</text>
</comment>
<proteinExistence type="predicted"/>
<keyword evidence="5" id="KW-1185">Reference proteome</keyword>
<evidence type="ECO:0000313" key="4">
    <source>
        <dbReference type="EMBL" id="MCY1078236.1"/>
    </source>
</evidence>